<evidence type="ECO:0000256" key="2">
    <source>
        <dbReference type="ARBA" id="ARBA00022448"/>
    </source>
</evidence>
<sequence>MYHGLELKVHVQHAATRIRDLRPRSEFSSLGVMKPRLRLASCGARRPAWARLRVALVAALALTLGCRGETGTAQNDPQAAGVGGSAGIGQVDGGTGDPADPALNEAIAIALPQLPRRLDPHDDLEPWAMRIAEDLVFEGLVRRTGDRYPWTEPAIADRCEVDREYAVASITCHIPSGIRFHDGTELTIDDVVYSLTYWLDRRRVWIRQRHGLTNFSSVEVVDGPRGGGGDRDPGRWVRIGLDKRDPLALEALAAVKIVPREAHRGRETQFAQHPIGTGPMAITTLGQDRVVAERFPDYHDPERRAVAGKIVFRAIADGAHALTALRRGEIHLLPELAPVHVPVELGKPGMSGRFAAWLVSPPQYDLLLWNVASGIQANAPLRGVMHDALPISAIAREIYGAPGLAAAAPVDLHEPTPIDLEALEDIKLGEPVRGGLLVMPSLDDDIAALVGAAAGLDALEWPLEQGIRRRPGGSLRISVTWDARSGRPAAIVSRIVAAWESIGVVTPEATAGWNYVLVLLGKGEFKTALLHFGGHSDEDLYELFHSRGTINFAGVADEELDRALSDYRGAPDRAARDRAKQQIAERLAQLRVVSMLHAPSHVMLASRRLTGIEFVDDIPRLDRLGLIAGDIDWGT</sequence>
<dbReference type="GO" id="GO:1904680">
    <property type="term" value="F:peptide transmembrane transporter activity"/>
    <property type="evidence" value="ECO:0007669"/>
    <property type="project" value="TreeGrafter"/>
</dbReference>
<dbReference type="Gene3D" id="3.10.105.10">
    <property type="entry name" value="Dipeptide-binding Protein, Domain 3"/>
    <property type="match status" value="1"/>
</dbReference>
<dbReference type="AlphaFoldDB" id="A0A2S9YMS5"/>
<keyword evidence="2" id="KW-0813">Transport</keyword>
<feature type="region of interest" description="Disordered" evidence="4">
    <location>
        <begin position="70"/>
        <end position="99"/>
    </location>
</feature>
<comment type="caution">
    <text evidence="6">The sequence shown here is derived from an EMBL/GenBank/DDBJ whole genome shotgun (WGS) entry which is preliminary data.</text>
</comment>
<comment type="similarity">
    <text evidence="1">Belongs to the bacterial solute-binding protein 5 family.</text>
</comment>
<accession>A0A2S9YMS5</accession>
<organism evidence="6 7">
    <name type="scientific">Enhygromyxa salina</name>
    <dbReference type="NCBI Taxonomy" id="215803"/>
    <lineage>
        <taxon>Bacteria</taxon>
        <taxon>Pseudomonadati</taxon>
        <taxon>Myxococcota</taxon>
        <taxon>Polyangia</taxon>
        <taxon>Nannocystales</taxon>
        <taxon>Nannocystaceae</taxon>
        <taxon>Enhygromyxa</taxon>
    </lineage>
</organism>
<reference evidence="6 7" key="1">
    <citation type="submission" date="2018-03" db="EMBL/GenBank/DDBJ databases">
        <title>Draft Genome Sequences of the Obligatory Marine Myxobacteria Enhygromyxa salina SWB007.</title>
        <authorList>
            <person name="Poehlein A."/>
            <person name="Moghaddam J.A."/>
            <person name="Harms H."/>
            <person name="Alanjari M."/>
            <person name="Koenig G.M."/>
            <person name="Daniel R."/>
            <person name="Schaeberle T.F."/>
        </authorList>
    </citation>
    <scope>NUCLEOTIDE SEQUENCE [LARGE SCALE GENOMIC DNA]</scope>
    <source>
        <strain evidence="6 7">SWB007</strain>
    </source>
</reference>
<dbReference type="SUPFAM" id="SSF53850">
    <property type="entry name" value="Periplasmic binding protein-like II"/>
    <property type="match status" value="1"/>
</dbReference>
<dbReference type="GO" id="GO:0043190">
    <property type="term" value="C:ATP-binding cassette (ABC) transporter complex"/>
    <property type="evidence" value="ECO:0007669"/>
    <property type="project" value="InterPro"/>
</dbReference>
<evidence type="ECO:0000256" key="3">
    <source>
        <dbReference type="ARBA" id="ARBA00022729"/>
    </source>
</evidence>
<dbReference type="InterPro" id="IPR039424">
    <property type="entry name" value="SBP_5"/>
</dbReference>
<keyword evidence="3" id="KW-0732">Signal</keyword>
<dbReference type="InterPro" id="IPR000914">
    <property type="entry name" value="SBP_5_dom"/>
</dbReference>
<gene>
    <name evidence="6" type="ORF">ENSA7_39310</name>
</gene>
<evidence type="ECO:0000259" key="5">
    <source>
        <dbReference type="Pfam" id="PF00496"/>
    </source>
</evidence>
<name>A0A2S9YMS5_9BACT</name>
<proteinExistence type="inferred from homology"/>
<protein>
    <submittedName>
        <fullName evidence="6">Bacterial extracellular solute-binding protein, family 5 Middle</fullName>
    </submittedName>
</protein>
<dbReference type="GO" id="GO:0030288">
    <property type="term" value="C:outer membrane-bounded periplasmic space"/>
    <property type="evidence" value="ECO:0007669"/>
    <property type="project" value="UniProtKB-ARBA"/>
</dbReference>
<evidence type="ECO:0000256" key="1">
    <source>
        <dbReference type="ARBA" id="ARBA00005695"/>
    </source>
</evidence>
<evidence type="ECO:0000313" key="6">
    <source>
        <dbReference type="EMBL" id="PRQ06385.1"/>
    </source>
</evidence>
<dbReference type="PANTHER" id="PTHR30290:SF9">
    <property type="entry name" value="OLIGOPEPTIDE-BINDING PROTEIN APPA"/>
    <property type="match status" value="1"/>
</dbReference>
<evidence type="ECO:0000313" key="7">
    <source>
        <dbReference type="Proteomes" id="UP000238823"/>
    </source>
</evidence>
<evidence type="ECO:0000256" key="4">
    <source>
        <dbReference type="SAM" id="MobiDB-lite"/>
    </source>
</evidence>
<feature type="compositionally biased region" description="Gly residues" evidence="4">
    <location>
        <begin position="81"/>
        <end position="96"/>
    </location>
</feature>
<dbReference type="InterPro" id="IPR030678">
    <property type="entry name" value="Peptide/Ni-bd"/>
</dbReference>
<dbReference type="EMBL" id="PVNL01000076">
    <property type="protein sequence ID" value="PRQ06385.1"/>
    <property type="molecule type" value="Genomic_DNA"/>
</dbReference>
<dbReference type="GO" id="GO:0015833">
    <property type="term" value="P:peptide transport"/>
    <property type="evidence" value="ECO:0007669"/>
    <property type="project" value="TreeGrafter"/>
</dbReference>
<dbReference type="PANTHER" id="PTHR30290">
    <property type="entry name" value="PERIPLASMIC BINDING COMPONENT OF ABC TRANSPORTER"/>
    <property type="match status" value="1"/>
</dbReference>
<feature type="domain" description="Solute-binding protein family 5" evidence="5">
    <location>
        <begin position="169"/>
        <end position="535"/>
    </location>
</feature>
<dbReference type="Pfam" id="PF00496">
    <property type="entry name" value="SBP_bac_5"/>
    <property type="match status" value="1"/>
</dbReference>
<dbReference type="Gene3D" id="3.40.190.10">
    <property type="entry name" value="Periplasmic binding protein-like II"/>
    <property type="match status" value="1"/>
</dbReference>
<dbReference type="PIRSF" id="PIRSF002741">
    <property type="entry name" value="MppA"/>
    <property type="match status" value="1"/>
</dbReference>
<dbReference type="Proteomes" id="UP000238823">
    <property type="component" value="Unassembled WGS sequence"/>
</dbReference>